<feature type="compositionally biased region" description="Basic and acidic residues" evidence="8">
    <location>
        <begin position="109"/>
        <end position="121"/>
    </location>
</feature>
<dbReference type="FunFam" id="3.30.70.100:FF:000002">
    <property type="entry name" value="V-type proton ATPase subunit C"/>
    <property type="match status" value="1"/>
</dbReference>
<evidence type="ECO:0000256" key="4">
    <source>
        <dbReference type="ARBA" id="ARBA00023065"/>
    </source>
</evidence>
<keyword evidence="4 6" id="KW-0406">Ion transport</keyword>
<dbReference type="GO" id="GO:0046961">
    <property type="term" value="F:proton-transporting ATPase activity, rotational mechanism"/>
    <property type="evidence" value="ECO:0007669"/>
    <property type="project" value="InterPro"/>
</dbReference>
<dbReference type="GeneID" id="19016374"/>
<evidence type="ECO:0000256" key="5">
    <source>
        <dbReference type="ARBA" id="ARBA00025445"/>
    </source>
</evidence>
<feature type="coiled-coil region" evidence="7">
    <location>
        <begin position="76"/>
        <end position="103"/>
    </location>
</feature>
<comment type="subunit">
    <text evidence="6">V-ATPase is a heteromultimeric enzyme composed of a peripheral catalytic V1 complex (components A to H) attached to an integral membrane V0 proton pore complex.</text>
</comment>
<comment type="similarity">
    <text evidence="1 6">Belongs to the V-ATPase C subunit family.</text>
</comment>
<reference evidence="9 10" key="1">
    <citation type="submission" date="2011-10" db="EMBL/GenBank/DDBJ databases">
        <authorList>
            <person name="Genoscope - CEA"/>
        </authorList>
    </citation>
    <scope>NUCLEOTIDE SEQUENCE [LARGE SCALE GENOMIC DNA]</scope>
    <source>
        <strain evidence="9 10">RCC 1105</strain>
    </source>
</reference>
<gene>
    <name evidence="9" type="ORF">Bathy04g03480</name>
</gene>
<keyword evidence="2 6" id="KW-0813">Transport</keyword>
<dbReference type="RefSeq" id="XP_007513767.1">
    <property type="nucleotide sequence ID" value="XM_007513705.1"/>
</dbReference>
<proteinExistence type="inferred from homology"/>
<feature type="region of interest" description="Disordered" evidence="8">
    <location>
        <begin position="392"/>
        <end position="417"/>
    </location>
</feature>
<evidence type="ECO:0000256" key="6">
    <source>
        <dbReference type="RuleBase" id="RU364010"/>
    </source>
</evidence>
<evidence type="ECO:0000313" key="10">
    <source>
        <dbReference type="Proteomes" id="UP000198341"/>
    </source>
</evidence>
<dbReference type="AlphaFoldDB" id="K8EDX2"/>
<feature type="region of interest" description="Disordered" evidence="8">
    <location>
        <begin position="109"/>
        <end position="132"/>
    </location>
</feature>
<feature type="compositionally biased region" description="Polar residues" evidence="8">
    <location>
        <begin position="392"/>
        <end position="401"/>
    </location>
</feature>
<dbReference type="STRING" id="41875.K8EDX2"/>
<protein>
    <recommendedName>
        <fullName evidence="6">V-type proton ATPase subunit C</fullName>
    </recommendedName>
</protein>
<accession>K8EDX2</accession>
<evidence type="ECO:0000313" key="9">
    <source>
        <dbReference type="EMBL" id="CCO16292.1"/>
    </source>
</evidence>
<dbReference type="Gene3D" id="1.20.1460.10">
    <property type="entry name" value="subunit c (vma5p) of the yeast v-atpase, domain 2"/>
    <property type="match status" value="1"/>
</dbReference>
<evidence type="ECO:0000256" key="3">
    <source>
        <dbReference type="ARBA" id="ARBA00022781"/>
    </source>
</evidence>
<comment type="function">
    <text evidence="5">Subunit of the peripheral V1 complex of vacuolar ATPase. Subunit C is necessary for the assembly of the catalytic sector of the enzyme and is likely to have a specific function in its catalytic activity. V-ATPase is responsible for acidifying a variety of intracellular compartments in eukaryotic cells.</text>
</comment>
<feature type="compositionally biased region" description="Low complexity" evidence="8">
    <location>
        <begin position="122"/>
        <end position="132"/>
    </location>
</feature>
<keyword evidence="10" id="KW-1185">Reference proteome</keyword>
<comment type="function">
    <text evidence="6">Subunit of the V1 complex of vacuolar(H+)-ATPase (V-ATPase), a multisubunit enzyme composed of a peripheral complex (V1) that hydrolyzes ATP and a membrane integral complex (V0) that translocates protons. V-ATPase is responsible for acidifying and maintaining the pH of intracellular compartments and in some cell types, is targeted to the plasma membrane, where it is responsible for acidifying the extracellular environment. Subunit C is necessary for the assembly of the catalytic sector of the enzyme and is likely to have a specific function in its catalytic activity.</text>
</comment>
<dbReference type="Pfam" id="PF03223">
    <property type="entry name" value="V-ATPase_C"/>
    <property type="match status" value="1"/>
</dbReference>
<dbReference type="EMBL" id="FO082275">
    <property type="protein sequence ID" value="CCO16292.1"/>
    <property type="molecule type" value="Genomic_DNA"/>
</dbReference>
<dbReference type="eggNOG" id="KOG2909">
    <property type="taxonomic scope" value="Eukaryota"/>
</dbReference>
<dbReference type="InterPro" id="IPR004907">
    <property type="entry name" value="ATPase_V1-cplx_csu"/>
</dbReference>
<evidence type="ECO:0000256" key="7">
    <source>
        <dbReference type="SAM" id="Coils"/>
    </source>
</evidence>
<organism evidence="9 10">
    <name type="scientific">Bathycoccus prasinos</name>
    <dbReference type="NCBI Taxonomy" id="41875"/>
    <lineage>
        <taxon>Eukaryota</taxon>
        <taxon>Viridiplantae</taxon>
        <taxon>Chlorophyta</taxon>
        <taxon>Mamiellophyceae</taxon>
        <taxon>Mamiellales</taxon>
        <taxon>Bathycoccaceae</taxon>
        <taxon>Bathycoccus</taxon>
    </lineage>
</organism>
<dbReference type="PANTHER" id="PTHR10137:SF0">
    <property type="entry name" value="V-TYPE PROTON ATPASE SUBUNIT C"/>
    <property type="match status" value="1"/>
</dbReference>
<keyword evidence="3 6" id="KW-0375">Hydrogen ion transport</keyword>
<keyword evidence="7" id="KW-0175">Coiled coil</keyword>
<dbReference type="InterPro" id="IPR036132">
    <property type="entry name" value="Vac_ATP_synth_c_sf"/>
</dbReference>
<name>K8EDX2_9CHLO</name>
<dbReference type="Proteomes" id="UP000198341">
    <property type="component" value="Chromosome 4"/>
</dbReference>
<evidence type="ECO:0000256" key="1">
    <source>
        <dbReference type="ARBA" id="ARBA00006138"/>
    </source>
</evidence>
<dbReference type="OrthoDB" id="6605928at2759"/>
<feature type="compositionally biased region" description="Gly residues" evidence="8">
    <location>
        <begin position="402"/>
        <end position="417"/>
    </location>
</feature>
<evidence type="ECO:0000256" key="2">
    <source>
        <dbReference type="ARBA" id="ARBA00022448"/>
    </source>
</evidence>
<dbReference type="SUPFAM" id="SSF118203">
    <property type="entry name" value="Vacuolar ATP synthase subunit C"/>
    <property type="match status" value="1"/>
</dbReference>
<dbReference type="CDD" id="cd14785">
    <property type="entry name" value="V-ATPase_C"/>
    <property type="match status" value="1"/>
</dbReference>
<dbReference type="KEGG" id="bpg:Bathy04g03480"/>
<sequence>MESSSSTFTTTAYWIVSLPLTERNHSINGQTIQERKDIAFQLLEAKTRGKENGELCARENRKLFVPELKIGTLDSLLALSDDLQKINGQIENVTQKIKRQIQEIGEHFAKESQQQRRRDNMENNNNSNNNNEAFTAQTILTVDGVPTEEYLTDFKWDEAKNPAKRQLRETVEKITEHVMKIDDELKMKLSEYVMAKNSLSTIARKTQGSLATRDLGDVVREEDMVETENLTTLLVTIPKFSAQDWLDSYETLAQFVVPRSSKMLKEENDYSLFTVTLFRRTVDSFKNAVREKNGAFQVREYSYDKDKITENKEEKQSLEEEVETRRNELYEWCQTSYGEVVSSWIHVVVVRLFVESILRYGLPPAFQAVIMRPKERLEKKLRSVMNAAFGNGSSSHWSATESGGGSGGGGGDGLGGERGGDDCFPYVSFTVTL</sequence>
<dbReference type="Gene3D" id="3.30.70.1180">
    <property type="entry name" value="Vacuolar atp synthase subunit c, domain 1"/>
    <property type="match status" value="1"/>
</dbReference>
<dbReference type="PANTHER" id="PTHR10137">
    <property type="entry name" value="V-TYPE PROTON ATPASE SUBUNIT C"/>
    <property type="match status" value="1"/>
</dbReference>
<dbReference type="GO" id="GO:0000221">
    <property type="term" value="C:vacuolar proton-transporting V-type ATPase, V1 domain"/>
    <property type="evidence" value="ECO:0007669"/>
    <property type="project" value="TreeGrafter"/>
</dbReference>
<evidence type="ECO:0000256" key="8">
    <source>
        <dbReference type="SAM" id="MobiDB-lite"/>
    </source>
</evidence>
<dbReference type="Gene3D" id="3.30.70.100">
    <property type="match status" value="1"/>
</dbReference>